<feature type="domain" description="YCII-related" evidence="2">
    <location>
        <begin position="7"/>
        <end position="92"/>
    </location>
</feature>
<evidence type="ECO:0000256" key="1">
    <source>
        <dbReference type="ARBA" id="ARBA00007689"/>
    </source>
</evidence>
<dbReference type="InterPro" id="IPR005545">
    <property type="entry name" value="YCII"/>
</dbReference>
<evidence type="ECO:0000313" key="4">
    <source>
        <dbReference type="Proteomes" id="UP001237448"/>
    </source>
</evidence>
<evidence type="ECO:0000259" key="2">
    <source>
        <dbReference type="Pfam" id="PF03795"/>
    </source>
</evidence>
<evidence type="ECO:0000313" key="3">
    <source>
        <dbReference type="EMBL" id="MDQ0392417.1"/>
    </source>
</evidence>
<dbReference type="Proteomes" id="UP001237448">
    <property type="component" value="Unassembled WGS sequence"/>
</dbReference>
<dbReference type="EMBL" id="JAUSVK010000001">
    <property type="protein sequence ID" value="MDQ0392417.1"/>
    <property type="molecule type" value="Genomic_DNA"/>
</dbReference>
<dbReference type="InterPro" id="IPR011008">
    <property type="entry name" value="Dimeric_a/b-barrel"/>
</dbReference>
<dbReference type="SUPFAM" id="SSF54909">
    <property type="entry name" value="Dimeric alpha+beta barrel"/>
    <property type="match status" value="1"/>
</dbReference>
<organism evidence="3 4">
    <name type="scientific">Labrys monachus</name>
    <dbReference type="NCBI Taxonomy" id="217067"/>
    <lineage>
        <taxon>Bacteria</taxon>
        <taxon>Pseudomonadati</taxon>
        <taxon>Pseudomonadota</taxon>
        <taxon>Alphaproteobacteria</taxon>
        <taxon>Hyphomicrobiales</taxon>
        <taxon>Xanthobacteraceae</taxon>
        <taxon>Labrys</taxon>
    </lineage>
</organism>
<comment type="similarity">
    <text evidence="1">Belongs to the YciI family.</text>
</comment>
<dbReference type="RefSeq" id="WP_307426252.1">
    <property type="nucleotide sequence ID" value="NZ_JAUSVK010000001.1"/>
</dbReference>
<dbReference type="Pfam" id="PF03795">
    <property type="entry name" value="YCII"/>
    <property type="match status" value="1"/>
</dbReference>
<gene>
    <name evidence="3" type="ORF">J3R73_002209</name>
</gene>
<name>A0ABU0FDL0_9HYPH</name>
<reference evidence="3 4" key="1">
    <citation type="submission" date="2023-07" db="EMBL/GenBank/DDBJ databases">
        <title>Genomic Encyclopedia of Type Strains, Phase IV (KMG-IV): sequencing the most valuable type-strain genomes for metagenomic binning, comparative biology and taxonomic classification.</title>
        <authorList>
            <person name="Goeker M."/>
        </authorList>
    </citation>
    <scope>NUCLEOTIDE SEQUENCE [LARGE SCALE GENOMIC DNA]</scope>
    <source>
        <strain evidence="3 4">DSM 5896</strain>
    </source>
</reference>
<protein>
    <submittedName>
        <fullName evidence="3">Uncharacterized protein YciI</fullName>
    </submittedName>
</protein>
<sequence length="116" mass="12668">MAFFVCKLNPPRPSFAFDMTESERAVMEQHSAYLRRLSEEGAALLFGPVGDPRGPWGLGIFEVEDEYRMRAITAADPAITAAMGFTYEIMPMMQAVVGKRIGRTEEGPPGASLVPG</sequence>
<accession>A0ABU0FDL0</accession>
<comment type="caution">
    <text evidence="3">The sequence shown here is derived from an EMBL/GenBank/DDBJ whole genome shotgun (WGS) entry which is preliminary data.</text>
</comment>
<keyword evidence="4" id="KW-1185">Reference proteome</keyword>
<proteinExistence type="inferred from homology"/>
<dbReference type="Gene3D" id="3.30.70.1060">
    <property type="entry name" value="Dimeric alpha+beta barrel"/>
    <property type="match status" value="1"/>
</dbReference>